<feature type="non-terminal residue" evidence="8">
    <location>
        <position position="1"/>
    </location>
</feature>
<dbReference type="InterPro" id="IPR000620">
    <property type="entry name" value="EamA_dom"/>
</dbReference>
<comment type="caution">
    <text evidence="8">The sequence shown here is derived from an EMBL/GenBank/DDBJ whole genome shotgun (WGS) entry which is preliminary data.</text>
</comment>
<evidence type="ECO:0000256" key="3">
    <source>
        <dbReference type="ARBA" id="ARBA00022692"/>
    </source>
</evidence>
<accession>S8CBP8</accession>
<keyword evidence="5 6" id="KW-0472">Membrane</keyword>
<dbReference type="OrthoDB" id="1728340at2759"/>
<feature type="transmembrane region" description="Helical" evidence="6">
    <location>
        <begin position="267"/>
        <end position="286"/>
    </location>
</feature>
<dbReference type="GO" id="GO:0022857">
    <property type="term" value="F:transmembrane transporter activity"/>
    <property type="evidence" value="ECO:0007669"/>
    <property type="project" value="InterPro"/>
</dbReference>
<feature type="transmembrane region" description="Helical" evidence="6">
    <location>
        <begin position="292"/>
        <end position="311"/>
    </location>
</feature>
<keyword evidence="4 6" id="KW-1133">Transmembrane helix</keyword>
<evidence type="ECO:0000313" key="9">
    <source>
        <dbReference type="Proteomes" id="UP000015453"/>
    </source>
</evidence>
<sequence>TMKWGPSILLIAIDAAFAIGNILLKTIVGEGFNRLVFMTYRQLVAAIFLSPLAFFLERRGQPRITLKLWFKLFMSAALGATATQYLFLIGIEYTSATFACAFLNMVPVVTFMMALPLGQEVVNVKRRSGLYKVVGAMVCLGGALLLALYKGTPLLRYPNPNPHPLKMKGKWVLGSLALLAGTVGWSSWFLLQTTVGKIYPYQYSSTAIMSTFSAVQSAIICLSTDPSSSIWLPKRKSDIFIVLYTGMIGSGLCFVGMSWCVKKRGPVFTAAFSPLVQIMAAAYEIPVLREQLHLGSVLGSGVVICGLYLLLWGKHEDMMTNQEP</sequence>
<dbReference type="EMBL" id="AUSU01004918">
    <property type="protein sequence ID" value="EPS64300.1"/>
    <property type="molecule type" value="Genomic_DNA"/>
</dbReference>
<evidence type="ECO:0000256" key="4">
    <source>
        <dbReference type="ARBA" id="ARBA00022989"/>
    </source>
</evidence>
<comment type="subcellular location">
    <subcellularLocation>
        <location evidence="1 6">Membrane</location>
        <topology evidence="1 6">Multi-pass membrane protein</topology>
    </subcellularLocation>
</comment>
<evidence type="ECO:0000256" key="1">
    <source>
        <dbReference type="ARBA" id="ARBA00004141"/>
    </source>
</evidence>
<feature type="transmembrane region" description="Helical" evidence="6">
    <location>
        <begin position="93"/>
        <end position="117"/>
    </location>
</feature>
<dbReference type="SUPFAM" id="SSF103481">
    <property type="entry name" value="Multidrug resistance efflux transporter EmrE"/>
    <property type="match status" value="2"/>
</dbReference>
<feature type="domain" description="EamA" evidence="7">
    <location>
        <begin position="8"/>
        <end position="146"/>
    </location>
</feature>
<evidence type="ECO:0000256" key="2">
    <source>
        <dbReference type="ARBA" id="ARBA00007635"/>
    </source>
</evidence>
<dbReference type="InterPro" id="IPR037185">
    <property type="entry name" value="EmrE-like"/>
</dbReference>
<feature type="non-terminal residue" evidence="8">
    <location>
        <position position="324"/>
    </location>
</feature>
<feature type="transmembrane region" description="Helical" evidence="6">
    <location>
        <begin position="198"/>
        <end position="219"/>
    </location>
</feature>
<evidence type="ECO:0000313" key="8">
    <source>
        <dbReference type="EMBL" id="EPS64300.1"/>
    </source>
</evidence>
<protein>
    <recommendedName>
        <fullName evidence="6">WAT1-related protein</fullName>
    </recommendedName>
</protein>
<feature type="transmembrane region" description="Helical" evidence="6">
    <location>
        <begin position="239"/>
        <end position="260"/>
    </location>
</feature>
<keyword evidence="9" id="KW-1185">Reference proteome</keyword>
<reference evidence="8 9" key="1">
    <citation type="journal article" date="2013" name="BMC Genomics">
        <title>The miniature genome of a carnivorous plant Genlisea aurea contains a low number of genes and short non-coding sequences.</title>
        <authorList>
            <person name="Leushkin E.V."/>
            <person name="Sutormin R.A."/>
            <person name="Nabieva E.R."/>
            <person name="Penin A.A."/>
            <person name="Kondrashov A.S."/>
            <person name="Logacheva M.D."/>
        </authorList>
    </citation>
    <scope>NUCLEOTIDE SEQUENCE [LARGE SCALE GENOMIC DNA]</scope>
</reference>
<feature type="transmembrane region" description="Helical" evidence="6">
    <location>
        <begin position="129"/>
        <end position="151"/>
    </location>
</feature>
<feature type="domain" description="EamA" evidence="7">
    <location>
        <begin position="174"/>
        <end position="311"/>
    </location>
</feature>
<organism evidence="8 9">
    <name type="scientific">Genlisea aurea</name>
    <dbReference type="NCBI Taxonomy" id="192259"/>
    <lineage>
        <taxon>Eukaryota</taxon>
        <taxon>Viridiplantae</taxon>
        <taxon>Streptophyta</taxon>
        <taxon>Embryophyta</taxon>
        <taxon>Tracheophyta</taxon>
        <taxon>Spermatophyta</taxon>
        <taxon>Magnoliopsida</taxon>
        <taxon>eudicotyledons</taxon>
        <taxon>Gunneridae</taxon>
        <taxon>Pentapetalae</taxon>
        <taxon>asterids</taxon>
        <taxon>lamiids</taxon>
        <taxon>Lamiales</taxon>
        <taxon>Lentibulariaceae</taxon>
        <taxon>Genlisea</taxon>
    </lineage>
</organism>
<name>S8CBP8_9LAMI</name>
<keyword evidence="3 6" id="KW-0812">Transmembrane</keyword>
<feature type="transmembrane region" description="Helical" evidence="6">
    <location>
        <begin position="40"/>
        <end position="56"/>
    </location>
</feature>
<dbReference type="InterPro" id="IPR030184">
    <property type="entry name" value="WAT1-related"/>
</dbReference>
<feature type="transmembrane region" description="Helical" evidence="6">
    <location>
        <begin position="68"/>
        <end position="87"/>
    </location>
</feature>
<proteinExistence type="inferred from homology"/>
<gene>
    <name evidence="8" type="ORF">M569_10469</name>
</gene>
<dbReference type="Pfam" id="PF00892">
    <property type="entry name" value="EamA"/>
    <property type="match status" value="2"/>
</dbReference>
<evidence type="ECO:0000259" key="7">
    <source>
        <dbReference type="Pfam" id="PF00892"/>
    </source>
</evidence>
<dbReference type="PANTHER" id="PTHR31218">
    <property type="entry name" value="WAT1-RELATED PROTEIN"/>
    <property type="match status" value="1"/>
</dbReference>
<comment type="similarity">
    <text evidence="2 6">Belongs to the drug/metabolite transporter (DMT) superfamily. Plant drug/metabolite exporter (P-DME) (TC 2.A.7.4) family.</text>
</comment>
<dbReference type="Proteomes" id="UP000015453">
    <property type="component" value="Unassembled WGS sequence"/>
</dbReference>
<evidence type="ECO:0000256" key="6">
    <source>
        <dbReference type="RuleBase" id="RU363077"/>
    </source>
</evidence>
<feature type="transmembrane region" description="Helical" evidence="6">
    <location>
        <begin position="171"/>
        <end position="191"/>
    </location>
</feature>
<feature type="transmembrane region" description="Helical" evidence="6">
    <location>
        <begin position="7"/>
        <end position="28"/>
    </location>
</feature>
<dbReference type="GO" id="GO:0016020">
    <property type="term" value="C:membrane"/>
    <property type="evidence" value="ECO:0007669"/>
    <property type="project" value="UniProtKB-SubCell"/>
</dbReference>
<dbReference type="AlphaFoldDB" id="S8CBP8"/>
<evidence type="ECO:0000256" key="5">
    <source>
        <dbReference type="ARBA" id="ARBA00023136"/>
    </source>
</evidence>